<comment type="caution">
    <text evidence="2">The sequence shown here is derived from an EMBL/GenBank/DDBJ whole genome shotgun (WGS) entry which is preliminary data.</text>
</comment>
<dbReference type="EMBL" id="ADGK01000339">
    <property type="protein sequence ID" value="EFE20997.1"/>
    <property type="molecule type" value="Genomic_DNA"/>
</dbReference>
<reference evidence="2 3" key="1">
    <citation type="submission" date="2010-02" db="EMBL/GenBank/DDBJ databases">
        <authorList>
            <person name="Weinstock G."/>
            <person name="Sodergren E."/>
            <person name="Clifton S."/>
            <person name="Fulton L."/>
            <person name="Fulton B."/>
            <person name="Courtney L."/>
            <person name="Fronick C."/>
            <person name="Harrison M."/>
            <person name="Strong C."/>
            <person name="Farmer C."/>
            <person name="Delahaunty K."/>
            <person name="Markovic C."/>
            <person name="Hall O."/>
            <person name="Minx P."/>
            <person name="Tomlinson C."/>
            <person name="Mitreva M."/>
            <person name="Nelson J."/>
            <person name="Hou S."/>
            <person name="Wollam A."/>
            <person name="Pepin K.H."/>
            <person name="Johnson M."/>
            <person name="Bhonagiri V."/>
            <person name="Zhang X."/>
            <person name="Suruliraj S."/>
            <person name="Warren W."/>
            <person name="Chinwalla A."/>
            <person name="Mardis E.R."/>
            <person name="Wilson R.K."/>
        </authorList>
    </citation>
    <scope>NUCLEOTIDE SEQUENCE [LARGE SCALE GENOMIC DNA]</scope>
    <source>
        <strain evidence="2 3">ATCC 23685</strain>
    </source>
</reference>
<dbReference type="AlphaFoldDB" id="D4FB63"/>
<dbReference type="Proteomes" id="UP000003692">
    <property type="component" value="Unassembled WGS sequence"/>
</dbReference>
<sequence length="51" mass="5333">TQARGEIDGVGIVWQPVVAAEGDQRQQGDEQQGQTHRAAGRAVKIHAGAPS</sequence>
<gene>
    <name evidence="2" type="ORF">EDWATA_04034</name>
</gene>
<accession>D4FB63</accession>
<organism evidence="2 3">
    <name type="scientific">Edwardsiella tarda ATCC 23685</name>
    <dbReference type="NCBI Taxonomy" id="500638"/>
    <lineage>
        <taxon>Bacteria</taxon>
        <taxon>Pseudomonadati</taxon>
        <taxon>Pseudomonadota</taxon>
        <taxon>Gammaproteobacteria</taxon>
        <taxon>Enterobacterales</taxon>
        <taxon>Hafniaceae</taxon>
        <taxon>Edwardsiella</taxon>
    </lineage>
</organism>
<dbReference type="HOGENOM" id="CLU_3091772_0_0_6"/>
<proteinExistence type="predicted"/>
<evidence type="ECO:0000313" key="2">
    <source>
        <dbReference type="EMBL" id="EFE20997.1"/>
    </source>
</evidence>
<evidence type="ECO:0000313" key="3">
    <source>
        <dbReference type="Proteomes" id="UP000003692"/>
    </source>
</evidence>
<name>D4FB63_EDWTA</name>
<feature type="non-terminal residue" evidence="2">
    <location>
        <position position="1"/>
    </location>
</feature>
<feature type="region of interest" description="Disordered" evidence="1">
    <location>
        <begin position="19"/>
        <end position="51"/>
    </location>
</feature>
<protein>
    <submittedName>
        <fullName evidence="2">Uncharacterized protein</fullName>
    </submittedName>
</protein>
<evidence type="ECO:0000256" key="1">
    <source>
        <dbReference type="SAM" id="MobiDB-lite"/>
    </source>
</evidence>